<gene>
    <name evidence="1" type="ORF">LCGC14_2961680</name>
</gene>
<dbReference type="GO" id="GO:0006808">
    <property type="term" value="P:regulation of nitrogen utilization"/>
    <property type="evidence" value="ECO:0007669"/>
    <property type="project" value="InterPro"/>
</dbReference>
<dbReference type="InterPro" id="IPR011322">
    <property type="entry name" value="N-reg_PII-like_a/b"/>
</dbReference>
<dbReference type="InterPro" id="IPR002187">
    <property type="entry name" value="N-reg_PII"/>
</dbReference>
<sequence length="49" mass="5593">MKLITAIIRENKLDLVRQALTDADITRITVSRVSGHGQQVREQIYRGQT</sequence>
<evidence type="ECO:0008006" key="2">
    <source>
        <dbReference type="Google" id="ProtNLM"/>
    </source>
</evidence>
<protein>
    <recommendedName>
        <fullName evidence="2">Nitrogen regulatory protein P-II</fullName>
    </recommendedName>
</protein>
<proteinExistence type="predicted"/>
<organism evidence="1">
    <name type="scientific">marine sediment metagenome</name>
    <dbReference type="NCBI Taxonomy" id="412755"/>
    <lineage>
        <taxon>unclassified sequences</taxon>
        <taxon>metagenomes</taxon>
        <taxon>ecological metagenomes</taxon>
    </lineage>
</organism>
<dbReference type="InterPro" id="IPR015867">
    <property type="entry name" value="N-reg_PII/ATP_PRibTrfase_C"/>
</dbReference>
<dbReference type="AlphaFoldDB" id="A0A0F9A3B9"/>
<reference evidence="1" key="1">
    <citation type="journal article" date="2015" name="Nature">
        <title>Complex archaea that bridge the gap between prokaryotes and eukaryotes.</title>
        <authorList>
            <person name="Spang A."/>
            <person name="Saw J.H."/>
            <person name="Jorgensen S.L."/>
            <person name="Zaremba-Niedzwiedzka K."/>
            <person name="Martijn J."/>
            <person name="Lind A.E."/>
            <person name="van Eijk R."/>
            <person name="Schleper C."/>
            <person name="Guy L."/>
            <person name="Ettema T.J."/>
        </authorList>
    </citation>
    <scope>NUCLEOTIDE SEQUENCE</scope>
</reference>
<name>A0A0F9A3B9_9ZZZZ</name>
<evidence type="ECO:0000313" key="1">
    <source>
        <dbReference type="EMBL" id="KKK66676.1"/>
    </source>
</evidence>
<dbReference type="EMBL" id="LAZR01059969">
    <property type="protein sequence ID" value="KKK66676.1"/>
    <property type="molecule type" value="Genomic_DNA"/>
</dbReference>
<dbReference type="PRINTS" id="PR00340">
    <property type="entry name" value="PIIGLNB"/>
</dbReference>
<comment type="caution">
    <text evidence="1">The sequence shown here is derived from an EMBL/GenBank/DDBJ whole genome shotgun (WGS) entry which is preliminary data.</text>
</comment>
<dbReference type="SUPFAM" id="SSF54913">
    <property type="entry name" value="GlnB-like"/>
    <property type="match status" value="1"/>
</dbReference>
<accession>A0A0F9A3B9</accession>
<dbReference type="Gene3D" id="3.30.70.120">
    <property type="match status" value="1"/>
</dbReference>
<dbReference type="PROSITE" id="PS51343">
    <property type="entry name" value="PII_GLNB_DOM"/>
    <property type="match status" value="1"/>
</dbReference>
<feature type="non-terminal residue" evidence="1">
    <location>
        <position position="49"/>
    </location>
</feature>
<dbReference type="Pfam" id="PF00543">
    <property type="entry name" value="P-II"/>
    <property type="match status" value="1"/>
</dbReference>
<dbReference type="GO" id="GO:0030234">
    <property type="term" value="F:enzyme regulator activity"/>
    <property type="evidence" value="ECO:0007669"/>
    <property type="project" value="InterPro"/>
</dbReference>